<dbReference type="HOGENOM" id="CLU_3120169_0_0_7"/>
<dbReference type="Proteomes" id="UP000000488">
    <property type="component" value="Chromosome"/>
</dbReference>
<evidence type="ECO:0000313" key="2">
    <source>
        <dbReference type="Proteomes" id="UP000000488"/>
    </source>
</evidence>
<evidence type="ECO:0008006" key="3">
    <source>
        <dbReference type="Google" id="ProtNLM"/>
    </source>
</evidence>
<dbReference type="EMBL" id="CP002830">
    <property type="protein sequence ID" value="AEI68902.1"/>
    <property type="molecule type" value="Genomic_DNA"/>
</dbReference>
<protein>
    <recommendedName>
        <fullName evidence="3">AsnC family transcriptional regulator</fullName>
    </recommendedName>
</protein>
<dbReference type="STRING" id="483219.LILAB_35105"/>
<gene>
    <name evidence="1" type="ordered locus">LILAB_35105</name>
</gene>
<dbReference type="KEGG" id="mfu:LILAB_35105"/>
<dbReference type="AlphaFoldDB" id="F8CKG9"/>
<evidence type="ECO:0000313" key="1">
    <source>
        <dbReference type="EMBL" id="AEI68902.1"/>
    </source>
</evidence>
<proteinExistence type="predicted"/>
<sequence length="50" mass="5320">MLVSVQLRLHASEAFGDIGQHLRSLPELVAVDGLGGSAGFLVHERVALPR</sequence>
<organism evidence="1 2">
    <name type="scientific">Myxococcus fulvus (strain ATCC BAA-855 / HW-1)</name>
    <dbReference type="NCBI Taxonomy" id="483219"/>
    <lineage>
        <taxon>Bacteria</taxon>
        <taxon>Pseudomonadati</taxon>
        <taxon>Myxococcota</taxon>
        <taxon>Myxococcia</taxon>
        <taxon>Myxococcales</taxon>
        <taxon>Cystobacterineae</taxon>
        <taxon>Myxococcaceae</taxon>
        <taxon>Myxococcus</taxon>
    </lineage>
</organism>
<reference evidence="1 2" key="1">
    <citation type="journal article" date="2011" name="J. Bacteriol.">
        <title>Genome sequence of the halotolerant marine bacterium Myxococcus fulvus HW-1.</title>
        <authorList>
            <person name="Li Z.F."/>
            <person name="Li X."/>
            <person name="Liu H."/>
            <person name="Liu X."/>
            <person name="Han K."/>
            <person name="Wu Z.H."/>
            <person name="Hu W."/>
            <person name="Li F.F."/>
            <person name="Li Y.Z."/>
        </authorList>
    </citation>
    <scope>NUCLEOTIDE SEQUENCE [LARGE SCALE GENOMIC DNA]</scope>
    <source>
        <strain evidence="2">ATCC BAA-855 / HW-1</strain>
    </source>
</reference>
<accession>F8CKG9</accession>
<name>F8CKG9_MYXFH</name>